<reference evidence="2" key="2">
    <citation type="submission" date="2022-01" db="EMBL/GenBank/DDBJ databases">
        <authorList>
            <person name="Yamashiro T."/>
            <person name="Shiraishi A."/>
            <person name="Satake H."/>
            <person name="Nakayama K."/>
        </authorList>
    </citation>
    <scope>NUCLEOTIDE SEQUENCE</scope>
</reference>
<dbReference type="Proteomes" id="UP001151760">
    <property type="component" value="Unassembled WGS sequence"/>
</dbReference>
<gene>
    <name evidence="2" type="ORF">Tco_1003297</name>
</gene>
<name>A0ABQ5F9T5_9ASTR</name>
<protein>
    <submittedName>
        <fullName evidence="2">Uncharacterized protein</fullName>
    </submittedName>
</protein>
<organism evidence="2 3">
    <name type="scientific">Tanacetum coccineum</name>
    <dbReference type="NCBI Taxonomy" id="301880"/>
    <lineage>
        <taxon>Eukaryota</taxon>
        <taxon>Viridiplantae</taxon>
        <taxon>Streptophyta</taxon>
        <taxon>Embryophyta</taxon>
        <taxon>Tracheophyta</taxon>
        <taxon>Spermatophyta</taxon>
        <taxon>Magnoliopsida</taxon>
        <taxon>eudicotyledons</taxon>
        <taxon>Gunneridae</taxon>
        <taxon>Pentapetalae</taxon>
        <taxon>asterids</taxon>
        <taxon>campanulids</taxon>
        <taxon>Asterales</taxon>
        <taxon>Asteraceae</taxon>
        <taxon>Asteroideae</taxon>
        <taxon>Anthemideae</taxon>
        <taxon>Anthemidinae</taxon>
        <taxon>Tanacetum</taxon>
    </lineage>
</organism>
<evidence type="ECO:0000256" key="1">
    <source>
        <dbReference type="SAM" id="MobiDB-lite"/>
    </source>
</evidence>
<keyword evidence="3" id="KW-1185">Reference proteome</keyword>
<sequence>MMSYHSLLRLNVEDASLRCSSSSPFSTRIKRKSHKTTKDCGRKNSRGKEKMVDDEPLGRKLLKTSRTGKEKMDELDEFPDLTPTKEREVDYDVVGGGKQLQKSLINGKYRIVEVADVGLVEDELNLLNKKDLGKKPVGSATDVQEFPVKCTSTEITMEDLSLTTAKSLSNPIYAYFARTNEVPANYFVFEVHYNGVFSEYPLRYEHGKTLTLKLSKSNKMLFSKMLDMLSYKLECHIWAIFVCSPRCSLGEGLTIIEDDGDMEKLYAIAEKYGLVNFYIAHIPENLAEYYFKILTLDASDEEVKSKVKSHEKRKLDASAMSPHELVDWAEQEAGSPYLRTPPIKPRRKGIEFPCKNLFADFLHCDSVADEIVLHDNWKYEGLSLDGPIDVGGPTTWCDLVHECVVENGDSLPIMDKECFSNNVVLDNVVPANRKSKPLLLMKKGRNKGKERLGKRVACGDNTRRLGGLMALNVYVVNEVSQVTKQGSMSAGSSQHRG</sequence>
<feature type="compositionally biased region" description="Basic and acidic residues" evidence="1">
    <location>
        <begin position="36"/>
        <end position="58"/>
    </location>
</feature>
<feature type="region of interest" description="Disordered" evidence="1">
    <location>
        <begin position="19"/>
        <end position="59"/>
    </location>
</feature>
<comment type="caution">
    <text evidence="2">The sequence shown here is derived from an EMBL/GenBank/DDBJ whole genome shotgun (WGS) entry which is preliminary data.</text>
</comment>
<dbReference type="EMBL" id="BQNB010017138">
    <property type="protein sequence ID" value="GJT59764.1"/>
    <property type="molecule type" value="Genomic_DNA"/>
</dbReference>
<evidence type="ECO:0000313" key="3">
    <source>
        <dbReference type="Proteomes" id="UP001151760"/>
    </source>
</evidence>
<proteinExistence type="predicted"/>
<evidence type="ECO:0000313" key="2">
    <source>
        <dbReference type="EMBL" id="GJT59764.1"/>
    </source>
</evidence>
<accession>A0ABQ5F9T5</accession>
<reference evidence="2" key="1">
    <citation type="journal article" date="2022" name="Int. J. Mol. Sci.">
        <title>Draft Genome of Tanacetum Coccineum: Genomic Comparison of Closely Related Tanacetum-Family Plants.</title>
        <authorList>
            <person name="Yamashiro T."/>
            <person name="Shiraishi A."/>
            <person name="Nakayama K."/>
            <person name="Satake H."/>
        </authorList>
    </citation>
    <scope>NUCLEOTIDE SEQUENCE</scope>
</reference>